<accession>A0ABC8SUQ1</accession>
<organism evidence="1 2">
    <name type="scientific">Ilex paraguariensis</name>
    <name type="common">yerba mate</name>
    <dbReference type="NCBI Taxonomy" id="185542"/>
    <lineage>
        <taxon>Eukaryota</taxon>
        <taxon>Viridiplantae</taxon>
        <taxon>Streptophyta</taxon>
        <taxon>Embryophyta</taxon>
        <taxon>Tracheophyta</taxon>
        <taxon>Spermatophyta</taxon>
        <taxon>Magnoliopsida</taxon>
        <taxon>eudicotyledons</taxon>
        <taxon>Gunneridae</taxon>
        <taxon>Pentapetalae</taxon>
        <taxon>asterids</taxon>
        <taxon>campanulids</taxon>
        <taxon>Aquifoliales</taxon>
        <taxon>Aquifoliaceae</taxon>
        <taxon>Ilex</taxon>
    </lineage>
</organism>
<sequence length="162" mass="17818">MSFRKSFIIDLQRTAMQSVVFTTDAPFEHTRGLANGNLRLFSILFGCQIDQSNVLLLVVPSPVYCTVVVCGITSRCRNWTVLEPPDVGLSQSVSLVAGPVQSPTVKLQSVSVFFVPVQRTLVPVQAQLPASRFRSGSAILRQFSSIFALVHPFQNLFKSLFG</sequence>
<reference evidence="1 2" key="1">
    <citation type="submission" date="2024-02" db="EMBL/GenBank/DDBJ databases">
        <authorList>
            <person name="Vignale AGUSTIN F."/>
            <person name="Sosa J E."/>
            <person name="Modenutti C."/>
        </authorList>
    </citation>
    <scope>NUCLEOTIDE SEQUENCE [LARGE SCALE GENOMIC DNA]</scope>
</reference>
<keyword evidence="2" id="KW-1185">Reference proteome</keyword>
<evidence type="ECO:0000313" key="1">
    <source>
        <dbReference type="EMBL" id="CAK9160760.1"/>
    </source>
</evidence>
<dbReference type="Proteomes" id="UP001642360">
    <property type="component" value="Unassembled WGS sequence"/>
</dbReference>
<dbReference type="AlphaFoldDB" id="A0ABC8SUQ1"/>
<evidence type="ECO:0000313" key="2">
    <source>
        <dbReference type="Proteomes" id="UP001642360"/>
    </source>
</evidence>
<protein>
    <submittedName>
        <fullName evidence="1">Uncharacterized protein</fullName>
    </submittedName>
</protein>
<name>A0ABC8SUQ1_9AQUA</name>
<comment type="caution">
    <text evidence="1">The sequence shown here is derived from an EMBL/GenBank/DDBJ whole genome shotgun (WGS) entry which is preliminary data.</text>
</comment>
<gene>
    <name evidence="1" type="ORF">ILEXP_LOCUS29541</name>
</gene>
<proteinExistence type="predicted"/>
<dbReference type="EMBL" id="CAUOFW020003575">
    <property type="protein sequence ID" value="CAK9160760.1"/>
    <property type="molecule type" value="Genomic_DNA"/>
</dbReference>